<comment type="similarity">
    <text evidence="1">In the N-terminal section; belongs to the LXG family.</text>
</comment>
<evidence type="ECO:0000259" key="4">
    <source>
        <dbReference type="PROSITE" id="PS51756"/>
    </source>
</evidence>
<feature type="transmembrane region" description="Helical" evidence="3">
    <location>
        <begin position="364"/>
        <end position="390"/>
    </location>
</feature>
<evidence type="ECO:0000256" key="2">
    <source>
        <dbReference type="SAM" id="Coils"/>
    </source>
</evidence>
<feature type="coiled-coil region" evidence="2">
    <location>
        <begin position="127"/>
        <end position="154"/>
    </location>
</feature>
<evidence type="ECO:0000313" key="5">
    <source>
        <dbReference type="EMBL" id="GAK30128.1"/>
    </source>
</evidence>
<name>A0A069CS92_WEIOS</name>
<feature type="domain" description="LXG" evidence="4">
    <location>
        <begin position="1"/>
        <end position="215"/>
    </location>
</feature>
<dbReference type="EMBL" id="DF820484">
    <property type="protein sequence ID" value="GAK30128.1"/>
    <property type="molecule type" value="Genomic_DNA"/>
</dbReference>
<gene>
    <name evidence="5" type="ORF">WOSG25_012250</name>
</gene>
<keyword evidence="3" id="KW-0472">Membrane</keyword>
<evidence type="ECO:0000256" key="3">
    <source>
        <dbReference type="SAM" id="Phobius"/>
    </source>
</evidence>
<dbReference type="AlphaFoldDB" id="A0A069CS92"/>
<dbReference type="eggNOG" id="ENOG5032XQQ">
    <property type="taxonomic scope" value="Bacteria"/>
</dbReference>
<proteinExistence type="inferred from homology"/>
<reference evidence="6" key="1">
    <citation type="journal article" date="2014" name="Genome Announc.">
        <title>Draft genome sequence of Weissella oryzae SG25T, isolated from fermented rice grains.</title>
        <authorList>
            <person name="Tanizawa Y."/>
            <person name="Fujisawa T."/>
            <person name="Mochizuki T."/>
            <person name="Kaminuma E."/>
            <person name="Suzuki Y."/>
            <person name="Nakamura Y."/>
            <person name="Tohno M."/>
        </authorList>
    </citation>
    <scope>NUCLEOTIDE SEQUENCE [LARGE SCALE GENOMIC DNA]</scope>
    <source>
        <strain evidence="6">DSM 25784 / JCM 18191 / LMG 30913 / SG25</strain>
    </source>
</reference>
<sequence>MRQGKQVVQELNSGSQQLTNAVGGHELSGAAYTAGKGLFSDLIIPAIKNVAKALDNVERDLQKYEAQEHIVGGEALLDEDALLMERQIKRTLMEAAKTQANVYKATAKSVEHVPVLNMGTDMFKSHAKQMENVAHSYQAEIKKIEEKLKKLHQFSEGTQSLFENSLRELRAAMKSVNILNSSVVDNKTGKYKRFENTMAAKGVKQTNEAGELYKKGVKYGAVGVSGVEIARKWKRGAYKGRSGLSKARAKDVRLLKYSGLAKSKRLQTMVSKLPSYTHSQINNDLKIAKYGKQWGNLVKSKPFKIAGWVGTVANVGSDVVDLKAKGYSNTQTAELTAAHTAVNVTAAAAGKTIGTNVGAIVGGILFPGAGFAIGAVVGGLLGSLVGGYLANRVNTNVIDKNVKPGDK</sequence>
<evidence type="ECO:0000313" key="6">
    <source>
        <dbReference type="Proteomes" id="UP000030643"/>
    </source>
</evidence>
<organism evidence="5 6">
    <name type="scientific">Weissella oryzae (strain DSM 25784 / JCM 18191 / LMG 30913 / SG25)</name>
    <dbReference type="NCBI Taxonomy" id="1329250"/>
    <lineage>
        <taxon>Bacteria</taxon>
        <taxon>Bacillati</taxon>
        <taxon>Bacillota</taxon>
        <taxon>Bacilli</taxon>
        <taxon>Lactobacillales</taxon>
        <taxon>Lactobacillaceae</taxon>
        <taxon>Weissella</taxon>
    </lineage>
</organism>
<dbReference type="InterPro" id="IPR006829">
    <property type="entry name" value="LXG_dom"/>
</dbReference>
<dbReference type="PROSITE" id="PS51756">
    <property type="entry name" value="LXG"/>
    <property type="match status" value="1"/>
</dbReference>
<dbReference type="Pfam" id="PF04740">
    <property type="entry name" value="LXG"/>
    <property type="match status" value="1"/>
</dbReference>
<keyword evidence="3" id="KW-1133">Transmembrane helix</keyword>
<protein>
    <recommendedName>
        <fullName evidence="4">LXG domain-containing protein</fullName>
    </recommendedName>
</protein>
<keyword evidence="6" id="KW-1185">Reference proteome</keyword>
<keyword evidence="2" id="KW-0175">Coiled coil</keyword>
<accession>A0A069CS92</accession>
<dbReference type="STRING" id="1329250.WOSG25_012250"/>
<dbReference type="Proteomes" id="UP000030643">
    <property type="component" value="Unassembled WGS sequence"/>
</dbReference>
<keyword evidence="3" id="KW-0812">Transmembrane</keyword>
<evidence type="ECO:0000256" key="1">
    <source>
        <dbReference type="ARBA" id="ARBA00034117"/>
    </source>
</evidence>